<dbReference type="SUPFAM" id="SSF51735">
    <property type="entry name" value="NAD(P)-binding Rossmann-fold domains"/>
    <property type="match status" value="1"/>
</dbReference>
<dbReference type="CDD" id="cd11642">
    <property type="entry name" value="SUMT"/>
    <property type="match status" value="1"/>
</dbReference>
<comment type="pathway">
    <text evidence="7">Porphyrin-containing compound metabolism; siroheme biosynthesis; precorrin-2 from uroporphyrinogen III: step 1/1.</text>
</comment>
<dbReference type="GO" id="GO:0032259">
    <property type="term" value="P:methylation"/>
    <property type="evidence" value="ECO:0007669"/>
    <property type="project" value="UniProtKB-KW"/>
</dbReference>
<proteinExistence type="inferred from homology"/>
<protein>
    <recommendedName>
        <fullName evidence="2">uroporphyrinogen-III C-methyltransferase</fullName>
        <ecNumber evidence="2">2.1.1.107</ecNumber>
    </recommendedName>
</protein>
<dbReference type="GO" id="GO:0019354">
    <property type="term" value="P:siroheme biosynthetic process"/>
    <property type="evidence" value="ECO:0007669"/>
    <property type="project" value="InterPro"/>
</dbReference>
<accession>A0A238WY95</accession>
<dbReference type="AlphaFoldDB" id="A0A238WY95"/>
<dbReference type="PANTHER" id="PTHR45790:SF3">
    <property type="entry name" value="S-ADENOSYL-L-METHIONINE-DEPENDENT UROPORPHYRINOGEN III METHYLTRANSFERASE, CHLOROPLASTIC"/>
    <property type="match status" value="1"/>
</dbReference>
<dbReference type="GO" id="GO:0004851">
    <property type="term" value="F:uroporphyrin-III C-methyltransferase activity"/>
    <property type="evidence" value="ECO:0007669"/>
    <property type="project" value="UniProtKB-EC"/>
</dbReference>
<evidence type="ECO:0000259" key="9">
    <source>
        <dbReference type="Pfam" id="PF00590"/>
    </source>
</evidence>
<dbReference type="InterPro" id="IPR003043">
    <property type="entry name" value="Uropor_MeTrfase_CS"/>
</dbReference>
<dbReference type="PROSITE" id="PS00839">
    <property type="entry name" value="SUMT_1"/>
    <property type="match status" value="1"/>
</dbReference>
<evidence type="ECO:0000256" key="8">
    <source>
        <dbReference type="RuleBase" id="RU003960"/>
    </source>
</evidence>
<dbReference type="Gene3D" id="3.40.1010.10">
    <property type="entry name" value="Cobalt-precorrin-4 Transmethylase, Domain 1"/>
    <property type="match status" value="1"/>
</dbReference>
<evidence type="ECO:0000256" key="5">
    <source>
        <dbReference type="ARBA" id="ARBA00022691"/>
    </source>
</evidence>
<dbReference type="SUPFAM" id="SSF53790">
    <property type="entry name" value="Tetrapyrrole methylase"/>
    <property type="match status" value="1"/>
</dbReference>
<dbReference type="Pfam" id="PF00590">
    <property type="entry name" value="TP_methylase"/>
    <property type="match status" value="1"/>
</dbReference>
<sequence length="515" mass="56525">MSKKIAILGVGWLGESLAINLHQKGNLITGSTSSIAKSKELAKHPFYVSRIEVLPTKIIGDWDSFIEDTAYLVINIPPRRIENILTIYPSIIAQIANKTPKNVKVIFVSTTAVYGASAIPISESIEAIPVKESGVAVLAAEKVIQNHFGENATILRLAGLIGPDRHPGKFLAGKRVLKNASAQVNLIHREDCIGLINAIIEQDCFGEIINGCASKHPVRANYYKNAAKILELDQPVFEASEKISEKKIIDNSKSKELLNFTYKFDNPEQIFKSESEGTVSIIGAGPGNIKLLTLQAYELIKDAEIILHDNLISEEILDINTTAERVYVGRKFGDKFCQMERQDNINMLFHKYYYLGKKVVRIKSGDPYIYGRAGEEARYLTKEKIPFNVVPGISAALAAASYCNIPITERKKSNAVLICTAHTADYSFDQLKGIASLLKAGNSLALYMGLKSLDKLIPKLIEVTGNPNIPINAISNVSRANKLLLSSTLGEIEAAIKENPLPMPVVFLIGVEPIQ</sequence>
<dbReference type="EMBL" id="FZNT01000004">
    <property type="protein sequence ID" value="SNR51645.1"/>
    <property type="molecule type" value="Genomic_DNA"/>
</dbReference>
<evidence type="ECO:0000256" key="4">
    <source>
        <dbReference type="ARBA" id="ARBA00022679"/>
    </source>
</evidence>
<keyword evidence="4 8" id="KW-0808">Transferase</keyword>
<evidence type="ECO:0000313" key="11">
    <source>
        <dbReference type="EMBL" id="SNR51645.1"/>
    </source>
</evidence>
<evidence type="ECO:0000256" key="7">
    <source>
        <dbReference type="ARBA" id="ARBA00025705"/>
    </source>
</evidence>
<dbReference type="FunFam" id="3.40.1010.10:FF:000001">
    <property type="entry name" value="Siroheme synthase"/>
    <property type="match status" value="1"/>
</dbReference>
<dbReference type="EC" id="2.1.1.107" evidence="2"/>
<keyword evidence="12" id="KW-1185">Reference proteome</keyword>
<dbReference type="RefSeq" id="WP_176461241.1">
    <property type="nucleotide sequence ID" value="NZ_FZNT01000004.1"/>
</dbReference>
<dbReference type="InterPro" id="IPR000878">
    <property type="entry name" value="4pyrrol_Mease"/>
</dbReference>
<feature type="domain" description="Tetrapyrrole methylase" evidence="9">
    <location>
        <begin position="279"/>
        <end position="492"/>
    </location>
</feature>
<dbReference type="NCBIfam" id="TIGR01469">
    <property type="entry name" value="cobA_cysG_Cterm"/>
    <property type="match status" value="1"/>
</dbReference>
<dbReference type="PROSITE" id="PS00840">
    <property type="entry name" value="SUMT_2"/>
    <property type="match status" value="1"/>
</dbReference>
<evidence type="ECO:0000256" key="6">
    <source>
        <dbReference type="ARBA" id="ARBA00023244"/>
    </source>
</evidence>
<dbReference type="Gene3D" id="3.30.950.10">
    <property type="entry name" value="Methyltransferase, Cobalt-precorrin-4 Transmethylase, Domain 2"/>
    <property type="match status" value="1"/>
</dbReference>
<keyword evidence="5" id="KW-0949">S-adenosyl-L-methionine</keyword>
<dbReference type="InterPro" id="IPR006366">
    <property type="entry name" value="CobA/CysG_C"/>
</dbReference>
<dbReference type="Gene3D" id="3.40.50.720">
    <property type="entry name" value="NAD(P)-binding Rossmann-like Domain"/>
    <property type="match status" value="1"/>
</dbReference>
<dbReference type="Proteomes" id="UP000198384">
    <property type="component" value="Unassembled WGS sequence"/>
</dbReference>
<dbReference type="InterPro" id="IPR014776">
    <property type="entry name" value="4pyrrole_Mease_sub2"/>
</dbReference>
<keyword evidence="3 8" id="KW-0489">Methyltransferase</keyword>
<evidence type="ECO:0000259" key="10">
    <source>
        <dbReference type="Pfam" id="PF01370"/>
    </source>
</evidence>
<comment type="similarity">
    <text evidence="1 8">Belongs to the precorrin methyltransferase family.</text>
</comment>
<dbReference type="InterPro" id="IPR036291">
    <property type="entry name" value="NAD(P)-bd_dom_sf"/>
</dbReference>
<dbReference type="InterPro" id="IPR001509">
    <property type="entry name" value="Epimerase_deHydtase"/>
</dbReference>
<organism evidence="11 12">
    <name type="scientific">Lutibacter agarilyticus</name>
    <dbReference type="NCBI Taxonomy" id="1109740"/>
    <lineage>
        <taxon>Bacteria</taxon>
        <taxon>Pseudomonadati</taxon>
        <taxon>Bacteroidota</taxon>
        <taxon>Flavobacteriia</taxon>
        <taxon>Flavobacteriales</taxon>
        <taxon>Flavobacteriaceae</taxon>
        <taxon>Lutibacter</taxon>
    </lineage>
</organism>
<dbReference type="InterPro" id="IPR014777">
    <property type="entry name" value="4pyrrole_Mease_sub1"/>
</dbReference>
<feature type="domain" description="NAD-dependent epimerase/dehydratase" evidence="10">
    <location>
        <begin position="7"/>
        <end position="172"/>
    </location>
</feature>
<gene>
    <name evidence="11" type="ORF">SAMN06265371_104197</name>
</gene>
<dbReference type="PANTHER" id="PTHR45790">
    <property type="entry name" value="SIROHEME SYNTHASE-RELATED"/>
    <property type="match status" value="1"/>
</dbReference>
<evidence type="ECO:0000256" key="3">
    <source>
        <dbReference type="ARBA" id="ARBA00022603"/>
    </source>
</evidence>
<dbReference type="InterPro" id="IPR050161">
    <property type="entry name" value="Siro_Cobalamin_biosynth"/>
</dbReference>
<dbReference type="InterPro" id="IPR035996">
    <property type="entry name" value="4pyrrol_Methylase_sf"/>
</dbReference>
<dbReference type="Pfam" id="PF01370">
    <property type="entry name" value="Epimerase"/>
    <property type="match status" value="1"/>
</dbReference>
<evidence type="ECO:0000256" key="2">
    <source>
        <dbReference type="ARBA" id="ARBA00012162"/>
    </source>
</evidence>
<dbReference type="NCBIfam" id="NF004790">
    <property type="entry name" value="PRK06136.1"/>
    <property type="match status" value="1"/>
</dbReference>
<evidence type="ECO:0000256" key="1">
    <source>
        <dbReference type="ARBA" id="ARBA00005879"/>
    </source>
</evidence>
<keyword evidence="6" id="KW-0627">Porphyrin biosynthesis</keyword>
<evidence type="ECO:0000313" key="12">
    <source>
        <dbReference type="Proteomes" id="UP000198384"/>
    </source>
</evidence>
<name>A0A238WY95_9FLAO</name>
<reference evidence="11 12" key="1">
    <citation type="submission" date="2017-06" db="EMBL/GenBank/DDBJ databases">
        <authorList>
            <person name="Kim H.J."/>
            <person name="Triplett B.A."/>
        </authorList>
    </citation>
    <scope>NUCLEOTIDE SEQUENCE [LARGE SCALE GENOMIC DNA]</scope>
    <source>
        <strain evidence="11 12">DSM 29150</strain>
    </source>
</reference>